<dbReference type="GO" id="GO:0071897">
    <property type="term" value="P:DNA biosynthetic process"/>
    <property type="evidence" value="ECO:0007669"/>
    <property type="project" value="UniProtKB-ARBA"/>
</dbReference>
<dbReference type="Proteomes" id="UP000887159">
    <property type="component" value="Unassembled WGS sequence"/>
</dbReference>
<accession>A0A8X6VKN1</accession>
<keyword evidence="3" id="KW-1185">Reference proteome</keyword>
<dbReference type="InterPro" id="IPR000477">
    <property type="entry name" value="RT_dom"/>
</dbReference>
<evidence type="ECO:0000313" key="2">
    <source>
        <dbReference type="EMBL" id="GFY11243.1"/>
    </source>
</evidence>
<name>A0A8X6VKN1_TRICX</name>
<dbReference type="PROSITE" id="PS50878">
    <property type="entry name" value="RT_POL"/>
    <property type="match status" value="1"/>
</dbReference>
<dbReference type="SUPFAM" id="SSF56672">
    <property type="entry name" value="DNA/RNA polymerases"/>
    <property type="match status" value="1"/>
</dbReference>
<dbReference type="Pfam" id="PF00078">
    <property type="entry name" value="RVT_1"/>
    <property type="match status" value="1"/>
</dbReference>
<gene>
    <name evidence="2" type="primary">R1A1-elementORF2_570</name>
    <name evidence="2" type="ORF">TNCV_4472291</name>
</gene>
<dbReference type="PANTHER" id="PTHR19446">
    <property type="entry name" value="REVERSE TRANSCRIPTASES"/>
    <property type="match status" value="1"/>
</dbReference>
<dbReference type="InterPro" id="IPR043502">
    <property type="entry name" value="DNA/RNA_pol_sf"/>
</dbReference>
<reference evidence="2" key="1">
    <citation type="submission" date="2020-08" db="EMBL/GenBank/DDBJ databases">
        <title>Multicomponent nature underlies the extraordinary mechanical properties of spider dragline silk.</title>
        <authorList>
            <person name="Kono N."/>
            <person name="Nakamura H."/>
            <person name="Mori M."/>
            <person name="Yoshida Y."/>
            <person name="Ohtoshi R."/>
            <person name="Malay A.D."/>
            <person name="Moran D.A.P."/>
            <person name="Tomita M."/>
            <person name="Numata K."/>
            <person name="Arakawa K."/>
        </authorList>
    </citation>
    <scope>NUCLEOTIDE SEQUENCE</scope>
</reference>
<sequence length="311" mass="34855">MEHNTDTLASHPAIITKPSYAQVASLPEAFSSFTIPPPPSEKVLLVRPPEPNAGSSTTRNKIAFFMLSKNVPFRITRIKNINNGGIAICLTTDEDVSKLIAIVIASFSISKPIRPAFGKLTSPTNLHQILTVDLASLFHSKISLLLDSHFPSGASPIPLVLNDCSSPSCLSPSEVEVVFRKLRGGGRFLRWITKNNILRRSQFGFRENRSSIEAVDKLVHPIKNTRVHKHTASTFIDIKSAFDNVDWLTLFPIFHSYRTPLHFQKFLHSYLTNRVIIWIVNTFTIKKQIVKGFPQGSVLSPTLWNIYFNPI</sequence>
<protein>
    <recommendedName>
        <fullName evidence="1">Reverse transcriptase domain-containing protein</fullName>
    </recommendedName>
</protein>
<proteinExistence type="predicted"/>
<feature type="domain" description="Reverse transcriptase" evidence="1">
    <location>
        <begin position="159"/>
        <end position="311"/>
    </location>
</feature>
<evidence type="ECO:0000313" key="3">
    <source>
        <dbReference type="Proteomes" id="UP000887159"/>
    </source>
</evidence>
<organism evidence="2 3">
    <name type="scientific">Trichonephila clavipes</name>
    <name type="common">Golden silk orbweaver</name>
    <name type="synonym">Nephila clavipes</name>
    <dbReference type="NCBI Taxonomy" id="2585209"/>
    <lineage>
        <taxon>Eukaryota</taxon>
        <taxon>Metazoa</taxon>
        <taxon>Ecdysozoa</taxon>
        <taxon>Arthropoda</taxon>
        <taxon>Chelicerata</taxon>
        <taxon>Arachnida</taxon>
        <taxon>Araneae</taxon>
        <taxon>Araneomorphae</taxon>
        <taxon>Entelegynae</taxon>
        <taxon>Araneoidea</taxon>
        <taxon>Nephilidae</taxon>
        <taxon>Trichonephila</taxon>
    </lineage>
</organism>
<dbReference type="EMBL" id="BMAU01021304">
    <property type="protein sequence ID" value="GFY11243.1"/>
    <property type="molecule type" value="Genomic_DNA"/>
</dbReference>
<comment type="caution">
    <text evidence="2">The sequence shown here is derived from an EMBL/GenBank/DDBJ whole genome shotgun (WGS) entry which is preliminary data.</text>
</comment>
<dbReference type="AlphaFoldDB" id="A0A8X6VKN1"/>
<evidence type="ECO:0000259" key="1">
    <source>
        <dbReference type="PROSITE" id="PS50878"/>
    </source>
</evidence>